<accession>A0A5B9MH73</accession>
<feature type="domain" description="Glycosyltransferase 2-like" evidence="4">
    <location>
        <begin position="10"/>
        <end position="135"/>
    </location>
</feature>
<dbReference type="InterPro" id="IPR050834">
    <property type="entry name" value="Glycosyltransf_2"/>
</dbReference>
<dbReference type="EC" id="2.4.-.-" evidence="5"/>
<dbReference type="Proteomes" id="UP000321353">
    <property type="component" value="Chromosome"/>
</dbReference>
<dbReference type="AlphaFoldDB" id="A0A5B9MH73"/>
<reference evidence="5 6" key="1">
    <citation type="submission" date="2019-02" db="EMBL/GenBank/DDBJ databases">
        <title>Planctomycetal bacteria perform biofilm scaping via a novel small molecule.</title>
        <authorList>
            <person name="Jeske O."/>
            <person name="Boedeker C."/>
            <person name="Wiegand S."/>
            <person name="Breitling P."/>
            <person name="Kallscheuer N."/>
            <person name="Jogler M."/>
            <person name="Rohde M."/>
            <person name="Petersen J."/>
            <person name="Medema M.H."/>
            <person name="Surup F."/>
            <person name="Jogler C."/>
        </authorList>
    </citation>
    <scope>NUCLEOTIDE SEQUENCE [LARGE SCALE GENOMIC DNA]</scope>
    <source>
        <strain evidence="5 6">Mal15</strain>
    </source>
</reference>
<evidence type="ECO:0000259" key="4">
    <source>
        <dbReference type="Pfam" id="PF00535"/>
    </source>
</evidence>
<dbReference type="PANTHER" id="PTHR43685">
    <property type="entry name" value="GLYCOSYLTRANSFERASE"/>
    <property type="match status" value="1"/>
</dbReference>
<dbReference type="KEGG" id="smam:Mal15_35410"/>
<evidence type="ECO:0000313" key="6">
    <source>
        <dbReference type="Proteomes" id="UP000321353"/>
    </source>
</evidence>
<evidence type="ECO:0000256" key="2">
    <source>
        <dbReference type="ARBA" id="ARBA00022676"/>
    </source>
</evidence>
<keyword evidence="3 5" id="KW-0808">Transferase</keyword>
<organism evidence="5 6">
    <name type="scientific">Stieleria maiorica</name>
    <dbReference type="NCBI Taxonomy" id="2795974"/>
    <lineage>
        <taxon>Bacteria</taxon>
        <taxon>Pseudomonadati</taxon>
        <taxon>Planctomycetota</taxon>
        <taxon>Planctomycetia</taxon>
        <taxon>Pirellulales</taxon>
        <taxon>Pirellulaceae</taxon>
        <taxon>Stieleria</taxon>
    </lineage>
</organism>
<dbReference type="RefSeq" id="WP_147868864.1">
    <property type="nucleotide sequence ID" value="NZ_CP036264.1"/>
</dbReference>
<keyword evidence="6" id="KW-1185">Reference proteome</keyword>
<name>A0A5B9MH73_9BACT</name>
<proteinExistence type="inferred from homology"/>
<evidence type="ECO:0000313" key="5">
    <source>
        <dbReference type="EMBL" id="QEF99476.1"/>
    </source>
</evidence>
<sequence>MDNQAVPRVSVVMSVYNGEAQLGATIDSILGQTFDDFEFVIVDDGSSDRSGECLQRYAVRDPRIVLLRQPNAGLTRALIVGCEHARGEFIARQDVGDRSLPQRLEKQLEFLDQHPDVVAVGAGCRRIGPEGEFLGETIRDESPAQITRGLMEEGRGISHMVATYRADAYRSAGGYRKEFRFAQDTDLWYRMSRQGLLAELPEVLFEWGIDLDGISSTNHDRQSRLAMLARESDRRVREGGNDEEILRRAETLSWDDDVPDNRSSPRGALARAEFFIGSQLYALGDRRCRPYLMRAIRHRPFWFRPWIKAVFSYLPIRHNRRSTPA</sequence>
<dbReference type="Pfam" id="PF00535">
    <property type="entry name" value="Glycos_transf_2"/>
    <property type="match status" value="1"/>
</dbReference>
<dbReference type="PANTHER" id="PTHR43685:SF5">
    <property type="entry name" value="GLYCOSYLTRANSFERASE EPSE-RELATED"/>
    <property type="match status" value="1"/>
</dbReference>
<evidence type="ECO:0000256" key="1">
    <source>
        <dbReference type="ARBA" id="ARBA00006739"/>
    </source>
</evidence>
<keyword evidence="2 5" id="KW-0328">Glycosyltransferase</keyword>
<dbReference type="InterPro" id="IPR001173">
    <property type="entry name" value="Glyco_trans_2-like"/>
</dbReference>
<dbReference type="GO" id="GO:0016757">
    <property type="term" value="F:glycosyltransferase activity"/>
    <property type="evidence" value="ECO:0007669"/>
    <property type="project" value="UniProtKB-KW"/>
</dbReference>
<evidence type="ECO:0000256" key="3">
    <source>
        <dbReference type="ARBA" id="ARBA00022679"/>
    </source>
</evidence>
<dbReference type="SUPFAM" id="SSF53448">
    <property type="entry name" value="Nucleotide-diphospho-sugar transferases"/>
    <property type="match status" value="1"/>
</dbReference>
<dbReference type="EMBL" id="CP036264">
    <property type="protein sequence ID" value="QEF99476.1"/>
    <property type="molecule type" value="Genomic_DNA"/>
</dbReference>
<gene>
    <name evidence="5" type="primary">epsE_7</name>
    <name evidence="5" type="ORF">Mal15_35410</name>
</gene>
<dbReference type="Gene3D" id="3.90.550.10">
    <property type="entry name" value="Spore Coat Polysaccharide Biosynthesis Protein SpsA, Chain A"/>
    <property type="match status" value="1"/>
</dbReference>
<protein>
    <submittedName>
        <fullName evidence="5">Glycosyltransferase EpsE</fullName>
        <ecNumber evidence="5">2.4.-.-</ecNumber>
    </submittedName>
</protein>
<comment type="similarity">
    <text evidence="1">Belongs to the glycosyltransferase 2 family.</text>
</comment>
<dbReference type="InterPro" id="IPR029044">
    <property type="entry name" value="Nucleotide-diphossugar_trans"/>
</dbReference>